<reference evidence="5" key="2">
    <citation type="submission" date="2021-05" db="UniProtKB">
        <authorList>
            <consortium name="EnsemblPlants"/>
        </authorList>
    </citation>
    <scope>IDENTIFICATION</scope>
    <source>
        <strain evidence="5">subsp. malaccensis</strain>
    </source>
</reference>
<organism evidence="5 6">
    <name type="scientific">Musa acuminata subsp. malaccensis</name>
    <name type="common">Wild banana</name>
    <name type="synonym">Musa malaccensis</name>
    <dbReference type="NCBI Taxonomy" id="214687"/>
    <lineage>
        <taxon>Eukaryota</taxon>
        <taxon>Viridiplantae</taxon>
        <taxon>Streptophyta</taxon>
        <taxon>Embryophyta</taxon>
        <taxon>Tracheophyta</taxon>
        <taxon>Spermatophyta</taxon>
        <taxon>Magnoliopsida</taxon>
        <taxon>Liliopsida</taxon>
        <taxon>Zingiberales</taxon>
        <taxon>Musaceae</taxon>
        <taxon>Musa</taxon>
    </lineage>
</organism>
<feature type="domain" description="C2H2-type" evidence="3">
    <location>
        <begin position="60"/>
        <end position="87"/>
    </location>
</feature>
<feature type="compositionally biased region" description="Basic residues" evidence="2">
    <location>
        <begin position="92"/>
        <end position="107"/>
    </location>
</feature>
<sequence length="230" mass="24034">MEGMQCQAKGTTSPRLKLFGFHVSDNDNPGDGRAVVGSPTSAASASSGASGAGGGDGRKYECQYCCREFANSQALGGHQNAHKKERQQMKRAQLHHHHHATSGHRSPHGTFYHQPIASAFAPSPHLFSPPRSPPPTTPGPQAVGLPGNAAASWAYYPRPAPPLHLPRGCIVPRSLPTCYSYGGDGSEGTRFYDDGRLIGGPGFSGVAPAEEAAEDAYGLDLHLSLAPAGS</sequence>
<feature type="region of interest" description="Disordered" evidence="2">
    <location>
        <begin position="75"/>
        <end position="109"/>
    </location>
</feature>
<dbReference type="GO" id="GO:0008270">
    <property type="term" value="F:zinc ion binding"/>
    <property type="evidence" value="ECO:0007669"/>
    <property type="project" value="UniProtKB-KW"/>
</dbReference>
<proteinExistence type="predicted"/>
<dbReference type="GO" id="GO:0003700">
    <property type="term" value="F:DNA-binding transcription factor activity"/>
    <property type="evidence" value="ECO:0000318"/>
    <property type="project" value="GO_Central"/>
</dbReference>
<reference evidence="4" key="1">
    <citation type="submission" date="2021-03" db="EMBL/GenBank/DDBJ databases">
        <authorList>
            <consortium name="Genoscope - CEA"/>
            <person name="William W."/>
        </authorList>
    </citation>
    <scope>NUCLEOTIDE SEQUENCE</scope>
    <source>
        <strain evidence="4">Doubled-haploid Pahang</strain>
    </source>
</reference>
<dbReference type="GO" id="GO:0000976">
    <property type="term" value="F:transcription cis-regulatory region binding"/>
    <property type="evidence" value="ECO:0000318"/>
    <property type="project" value="GO_Central"/>
</dbReference>
<dbReference type="AlphaFoldDB" id="A0A804KM94"/>
<evidence type="ECO:0000313" key="5">
    <source>
        <dbReference type="EnsemblPlants" id="Ma09_p21900.1"/>
    </source>
</evidence>
<dbReference type="OMA" id="MAEIECA"/>
<dbReference type="EnsemblPlants" id="Ma09_t21900.1">
    <property type="protein sequence ID" value="Ma09_p21900.1"/>
    <property type="gene ID" value="Ma09_g21900"/>
</dbReference>
<dbReference type="InterPro" id="IPR044299">
    <property type="entry name" value="GIS3/ZFP5/ZFP6"/>
</dbReference>
<evidence type="ECO:0000256" key="2">
    <source>
        <dbReference type="SAM" id="MobiDB-lite"/>
    </source>
</evidence>
<dbReference type="InterPro" id="IPR036236">
    <property type="entry name" value="Znf_C2H2_sf"/>
</dbReference>
<keyword evidence="1" id="KW-0862">Zinc</keyword>
<dbReference type="InterPro" id="IPR013087">
    <property type="entry name" value="Znf_C2H2_type"/>
</dbReference>
<name>A0A804KM94_MUSAM</name>
<dbReference type="PROSITE" id="PS00028">
    <property type="entry name" value="ZINC_FINGER_C2H2_1"/>
    <property type="match status" value="1"/>
</dbReference>
<evidence type="ECO:0000259" key="3">
    <source>
        <dbReference type="PROSITE" id="PS50157"/>
    </source>
</evidence>
<dbReference type="GO" id="GO:0009736">
    <property type="term" value="P:cytokinin-activated signaling pathway"/>
    <property type="evidence" value="ECO:0000318"/>
    <property type="project" value="GO_Central"/>
</dbReference>
<dbReference type="GO" id="GO:0010090">
    <property type="term" value="P:trichome morphogenesis"/>
    <property type="evidence" value="ECO:0007669"/>
    <property type="project" value="InterPro"/>
</dbReference>
<dbReference type="SUPFAM" id="SSF57667">
    <property type="entry name" value="beta-beta-alpha zinc fingers"/>
    <property type="match status" value="1"/>
</dbReference>
<dbReference type="Gene3D" id="3.30.160.60">
    <property type="entry name" value="Classic Zinc Finger"/>
    <property type="match status" value="1"/>
</dbReference>
<dbReference type="KEGG" id="mus:103998600"/>
<gene>
    <name evidence="4" type="ORF">GSMUA_240550.1</name>
</gene>
<evidence type="ECO:0000256" key="1">
    <source>
        <dbReference type="PROSITE-ProRule" id="PRU00042"/>
    </source>
</evidence>
<dbReference type="GO" id="GO:0009740">
    <property type="term" value="P:gibberellic acid mediated signaling pathway"/>
    <property type="evidence" value="ECO:0000318"/>
    <property type="project" value="GO_Central"/>
</dbReference>
<accession>A0A804KM94</accession>
<evidence type="ECO:0000313" key="4">
    <source>
        <dbReference type="EMBL" id="CAG1836086.1"/>
    </source>
</evidence>
<dbReference type="PROSITE" id="PS50157">
    <property type="entry name" value="ZINC_FINGER_C2H2_2"/>
    <property type="match status" value="1"/>
</dbReference>
<dbReference type="OrthoDB" id="772256at2759"/>
<dbReference type="PANTHER" id="PTHR46353">
    <property type="entry name" value="ZINC FINGER PROTEIN 5"/>
    <property type="match status" value="1"/>
</dbReference>
<protein>
    <submittedName>
        <fullName evidence="4">(wild Malaysian banana) hypothetical protein</fullName>
    </submittedName>
</protein>
<dbReference type="PANTHER" id="PTHR46353:SF23">
    <property type="entry name" value="C2H2 ZINC FINGER-CONTAINING PROTEIN-RELATED"/>
    <property type="match status" value="1"/>
</dbReference>
<evidence type="ECO:0000313" key="6">
    <source>
        <dbReference type="Proteomes" id="UP000012960"/>
    </source>
</evidence>
<dbReference type="Gramene" id="Ma09_t21900.1">
    <property type="protein sequence ID" value="Ma09_p21900.1"/>
    <property type="gene ID" value="Ma09_g21900"/>
</dbReference>
<feature type="region of interest" description="Disordered" evidence="2">
    <location>
        <begin position="22"/>
        <end position="56"/>
    </location>
</feature>
<dbReference type="GO" id="GO:0010026">
    <property type="term" value="P:trichome differentiation"/>
    <property type="evidence" value="ECO:0000318"/>
    <property type="project" value="GO_Central"/>
</dbReference>
<keyword evidence="6" id="KW-1185">Reference proteome</keyword>
<dbReference type="GO" id="GO:0005634">
    <property type="term" value="C:nucleus"/>
    <property type="evidence" value="ECO:0000318"/>
    <property type="project" value="GO_Central"/>
</dbReference>
<keyword evidence="1" id="KW-0863">Zinc-finger</keyword>
<keyword evidence="1" id="KW-0479">Metal-binding</keyword>
<dbReference type="Proteomes" id="UP000012960">
    <property type="component" value="Unplaced"/>
</dbReference>
<dbReference type="EMBL" id="HG996474">
    <property type="protein sequence ID" value="CAG1836086.1"/>
    <property type="molecule type" value="Genomic_DNA"/>
</dbReference>